<keyword evidence="4" id="KW-0677">Repeat</keyword>
<dbReference type="EMBL" id="JBBJBU010000001">
    <property type="protein sequence ID" value="KAK7207297.1"/>
    <property type="molecule type" value="Genomic_DNA"/>
</dbReference>
<dbReference type="SUPFAM" id="SSF57850">
    <property type="entry name" value="RING/U-box"/>
    <property type="match status" value="1"/>
</dbReference>
<comment type="caution">
    <text evidence="11">The sequence shown here is derived from an EMBL/GenBank/DDBJ whole genome shotgun (WGS) entry which is preliminary data.</text>
</comment>
<evidence type="ECO:0000256" key="2">
    <source>
        <dbReference type="ARBA" id="ARBA00022679"/>
    </source>
</evidence>
<evidence type="ECO:0000313" key="12">
    <source>
        <dbReference type="Proteomes" id="UP001498771"/>
    </source>
</evidence>
<dbReference type="PANTHER" id="PTHR22770:SF42">
    <property type="entry name" value="FINGER PROTEIN (ZIN), PUTATIVE (AFU_ORTHOLOGUE AFUA_4G03910)-RELATED"/>
    <property type="match status" value="1"/>
</dbReference>
<dbReference type="Proteomes" id="UP001498771">
    <property type="component" value="Unassembled WGS sequence"/>
</dbReference>
<feature type="region of interest" description="Disordered" evidence="8">
    <location>
        <begin position="22"/>
        <end position="47"/>
    </location>
</feature>
<keyword evidence="9" id="KW-0812">Transmembrane</keyword>
<evidence type="ECO:0000256" key="9">
    <source>
        <dbReference type="SAM" id="Phobius"/>
    </source>
</evidence>
<protein>
    <recommendedName>
        <fullName evidence="10">RING-type domain-containing protein</fullName>
    </recommendedName>
</protein>
<evidence type="ECO:0000256" key="5">
    <source>
        <dbReference type="ARBA" id="ARBA00022771"/>
    </source>
</evidence>
<evidence type="ECO:0000259" key="10">
    <source>
        <dbReference type="PROSITE" id="PS51873"/>
    </source>
</evidence>
<organism evidence="11 12">
    <name type="scientific">Myxozyma melibiosi</name>
    <dbReference type="NCBI Taxonomy" id="54550"/>
    <lineage>
        <taxon>Eukaryota</taxon>
        <taxon>Fungi</taxon>
        <taxon>Dikarya</taxon>
        <taxon>Ascomycota</taxon>
        <taxon>Saccharomycotina</taxon>
        <taxon>Lipomycetes</taxon>
        <taxon>Lipomycetales</taxon>
        <taxon>Lipomycetaceae</taxon>
        <taxon>Myxozyma</taxon>
    </lineage>
</organism>
<evidence type="ECO:0000256" key="1">
    <source>
        <dbReference type="ARBA" id="ARBA00004906"/>
    </source>
</evidence>
<feature type="transmembrane region" description="Helical" evidence="9">
    <location>
        <begin position="390"/>
        <end position="412"/>
    </location>
</feature>
<evidence type="ECO:0000256" key="6">
    <source>
        <dbReference type="ARBA" id="ARBA00022786"/>
    </source>
</evidence>
<name>A0ABR1FC14_9ASCO</name>
<dbReference type="InterPro" id="IPR044066">
    <property type="entry name" value="TRIAD_supradom"/>
</dbReference>
<dbReference type="Pfam" id="PF26200">
    <property type="entry name" value="Rcat_RNF216"/>
    <property type="match status" value="1"/>
</dbReference>
<proteinExistence type="predicted"/>
<keyword evidence="3" id="KW-0479">Metal-binding</keyword>
<keyword evidence="7" id="KW-0862">Zinc</keyword>
<evidence type="ECO:0000313" key="11">
    <source>
        <dbReference type="EMBL" id="KAK7207297.1"/>
    </source>
</evidence>
<dbReference type="CDD" id="cd16630">
    <property type="entry name" value="RING-HC_RBR_RNF216"/>
    <property type="match status" value="1"/>
</dbReference>
<dbReference type="CDD" id="cd20353">
    <property type="entry name" value="Rcat_RBR_RNF216"/>
    <property type="match status" value="1"/>
</dbReference>
<gene>
    <name evidence="11" type="ORF">BZA70DRAFT_270943</name>
</gene>
<dbReference type="InterPro" id="IPR047546">
    <property type="entry name" value="Rcat_RBR_RNF216"/>
</dbReference>
<keyword evidence="12" id="KW-1185">Reference proteome</keyword>
<sequence>MTYRRQHALMLGPFGDMLKYEHSSTSPSFADDSDSDDSGYAPSASPNRYLEYTKAGTSARLIRDRATTDRLNTVLDHLAQVFPDTEVELLRQLMADNRGPSQLAAIVELVVSSPALIRSRRRLRHNYVADWERFRTREYRAAVSRVLSSHFKQYLHQSTITNVLAQKNSSFTNSLPLLTEIATERTHRWTLMRLFRRRRSVTPFSALSWIGRTGCAELELELIELDKPRRAELCENDERAARAANEDEYARAGQLIECECCFGDYAWEDLSCCSEGHFFCHDCLTNSVKEGLYGQGVLRGKAFVPCISAAADPPCRATVPQRVLRAAISESLYSEFEHAQITDFLAKNAAVKGFVVCPFCDYAEESPAAVSSCNFSDLRLSLTPTTLARFIGAGGLIFLLLLLPMIVIGALYRAISIVALLSIPQKFYAKAFGSVEEWYDKKIMEIVHGVFCKRHGSAFVCKNPACSRISCTECNKEFLPFHKCFEQEEDRMRVYIEKAMADAVKRTCPVCRVSFIKSEGCNKLTCVCGYSMCYVCRKDIRQESYQHFCDHFRPIPGSACTECDRCDLYKIEDEAISIERAAKEAEAEFIRSNGLPSGLDVSGKVIGPGGHEVAMNGGIMRALESRCIAMLDAIIAE</sequence>
<dbReference type="PANTHER" id="PTHR22770">
    <property type="entry name" value="UBIQUITIN CONJUGATING ENZYME 7 INTERACTING PROTEIN-RELATED"/>
    <property type="match status" value="1"/>
</dbReference>
<keyword evidence="2" id="KW-0808">Transferase</keyword>
<evidence type="ECO:0000256" key="7">
    <source>
        <dbReference type="ARBA" id="ARBA00022833"/>
    </source>
</evidence>
<keyword evidence="9" id="KW-1133">Transmembrane helix</keyword>
<dbReference type="Pfam" id="PF26191">
    <property type="entry name" value="RING-HC_RBR_RNF216"/>
    <property type="match status" value="1"/>
</dbReference>
<comment type="pathway">
    <text evidence="1">Protein modification; protein ubiquitination.</text>
</comment>
<keyword evidence="5" id="KW-0863">Zinc-finger</keyword>
<reference evidence="11 12" key="1">
    <citation type="submission" date="2024-03" db="EMBL/GenBank/DDBJ databases">
        <title>Genome-scale model development and genomic sequencing of the oleaginous clade Lipomyces.</title>
        <authorList>
            <consortium name="Lawrence Berkeley National Laboratory"/>
            <person name="Czajka J.J."/>
            <person name="Han Y."/>
            <person name="Kim J."/>
            <person name="Mondo S.J."/>
            <person name="Hofstad B.A."/>
            <person name="Robles A."/>
            <person name="Haridas S."/>
            <person name="Riley R."/>
            <person name="LaButti K."/>
            <person name="Pangilinan J."/>
            <person name="Andreopoulos W."/>
            <person name="Lipzen A."/>
            <person name="Yan J."/>
            <person name="Wang M."/>
            <person name="Ng V."/>
            <person name="Grigoriev I.V."/>
            <person name="Spatafora J.W."/>
            <person name="Magnuson J.K."/>
            <person name="Baker S.E."/>
            <person name="Pomraning K.R."/>
        </authorList>
    </citation>
    <scope>NUCLEOTIDE SEQUENCE [LARGE SCALE GENOMIC DNA]</scope>
    <source>
        <strain evidence="11 12">Phaff 52-87</strain>
    </source>
</reference>
<feature type="domain" description="RING-type" evidence="10">
    <location>
        <begin position="254"/>
        <end position="564"/>
    </location>
</feature>
<dbReference type="InterPro" id="IPR051628">
    <property type="entry name" value="LUBAC_E3_Ligases"/>
</dbReference>
<dbReference type="GeneID" id="90036907"/>
<dbReference type="InterPro" id="IPR047544">
    <property type="entry name" value="RING-HC_RBR_RNF216"/>
</dbReference>
<keyword evidence="9" id="KW-0472">Membrane</keyword>
<dbReference type="PROSITE" id="PS51873">
    <property type="entry name" value="TRIAD"/>
    <property type="match status" value="1"/>
</dbReference>
<evidence type="ECO:0000256" key="3">
    <source>
        <dbReference type="ARBA" id="ARBA00022723"/>
    </source>
</evidence>
<evidence type="ECO:0000256" key="8">
    <source>
        <dbReference type="SAM" id="MobiDB-lite"/>
    </source>
</evidence>
<keyword evidence="6" id="KW-0833">Ubl conjugation pathway</keyword>
<evidence type="ECO:0000256" key="4">
    <source>
        <dbReference type="ARBA" id="ARBA00022737"/>
    </source>
</evidence>
<dbReference type="RefSeq" id="XP_064770330.1">
    <property type="nucleotide sequence ID" value="XM_064911395.1"/>
</dbReference>
<accession>A0ABR1FC14</accession>
<dbReference type="Gene3D" id="1.20.120.1750">
    <property type="match status" value="1"/>
</dbReference>